<dbReference type="GO" id="GO:0004175">
    <property type="term" value="F:endopeptidase activity"/>
    <property type="evidence" value="ECO:0007669"/>
    <property type="project" value="UniProtKB-ARBA"/>
</dbReference>
<keyword evidence="3" id="KW-0378">Hydrolase</keyword>
<sequence length="236" mass="25971">MLNILLATYLLIIGPSLNMWRSLYPKKDKPPRAQMLRYWSMSWPVLVMLGVLLIGSWQAGYTVRDIGFDMPLSNAGAWGLGFSALLLGGLFVAGSIIEHRYTAETRAKNERKLLDSPFPWPHTAAETAAFVVSMTLMTAGWEVLYRGFILLFLTSCVGLPIAVTVSAFAYGIGHGYQSAKQLTASIASAFVFTIAYASTNSLWWLIVIHAGLPLSVVPAALRAYRRNKIEILNTAI</sequence>
<evidence type="ECO:0000313" key="4">
    <source>
        <dbReference type="EMBL" id="MCP2006342.1"/>
    </source>
</evidence>
<dbReference type="GO" id="GO:0006508">
    <property type="term" value="P:proteolysis"/>
    <property type="evidence" value="ECO:0007669"/>
    <property type="project" value="UniProtKB-KW"/>
</dbReference>
<name>A0AA41KZ81_9BURK</name>
<keyword evidence="4" id="KW-0645">Protease</keyword>
<reference evidence="3" key="1">
    <citation type="submission" date="2021-07" db="EMBL/GenBank/DDBJ databases">
        <title>Characterization of violacein-producing bacteria and related species.</title>
        <authorList>
            <person name="Wilson H.S."/>
            <person name="De Leon M.E."/>
        </authorList>
    </citation>
    <scope>NUCLEOTIDE SEQUENCE</scope>
    <source>
        <strain evidence="3">HSC-15S17</strain>
    </source>
</reference>
<comment type="caution">
    <text evidence="3">The sequence shown here is derived from an EMBL/GenBank/DDBJ whole genome shotgun (WGS) entry which is preliminary data.</text>
</comment>
<feature type="transmembrane region" description="Helical" evidence="1">
    <location>
        <begin position="36"/>
        <end position="57"/>
    </location>
</feature>
<dbReference type="GO" id="GO:0008237">
    <property type="term" value="F:metallopeptidase activity"/>
    <property type="evidence" value="ECO:0007669"/>
    <property type="project" value="UniProtKB-KW"/>
</dbReference>
<feature type="transmembrane region" description="Helical" evidence="1">
    <location>
        <begin position="6"/>
        <end position="24"/>
    </location>
</feature>
<accession>A0AA41KZ81</accession>
<dbReference type="Proteomes" id="UP001155901">
    <property type="component" value="Unassembled WGS sequence"/>
</dbReference>
<dbReference type="AlphaFoldDB" id="A0AA41KZ81"/>
<keyword evidence="3" id="KW-0482">Metalloprotease</keyword>
<dbReference type="RefSeq" id="WP_217940453.1">
    <property type="nucleotide sequence ID" value="NZ_JAHTGR010000001.1"/>
</dbReference>
<evidence type="ECO:0000313" key="5">
    <source>
        <dbReference type="Proteomes" id="UP001155901"/>
    </source>
</evidence>
<dbReference type="Proteomes" id="UP001162889">
    <property type="component" value="Unassembled WGS sequence"/>
</dbReference>
<keyword evidence="6" id="KW-1185">Reference proteome</keyword>
<reference evidence="4" key="2">
    <citation type="submission" date="2022-03" db="EMBL/GenBank/DDBJ databases">
        <title>Genome Encyclopedia of Bacteria and Archaea VI: Functional Genomics of Type Strains.</title>
        <authorList>
            <person name="Whitman W."/>
        </authorList>
    </citation>
    <scope>NUCLEOTIDE SEQUENCE</scope>
    <source>
        <strain evidence="4">HSC-15S17</strain>
    </source>
</reference>
<feature type="transmembrane region" description="Helical" evidence="1">
    <location>
        <begin position="147"/>
        <end position="170"/>
    </location>
</feature>
<dbReference type="EMBL" id="JAHTGR010000001">
    <property type="protein sequence ID" value="MBV6319841.1"/>
    <property type="molecule type" value="Genomic_DNA"/>
</dbReference>
<feature type="domain" description="CAAX prenyl protease 2/Lysostaphin resistance protein A-like" evidence="2">
    <location>
        <begin position="129"/>
        <end position="211"/>
    </location>
</feature>
<protein>
    <submittedName>
        <fullName evidence="3">CPBP family intramembrane metalloprotease</fullName>
    </submittedName>
    <submittedName>
        <fullName evidence="4">Membrane protease YdiL (CAAX protease family)</fullName>
    </submittedName>
</protein>
<dbReference type="Pfam" id="PF02517">
    <property type="entry name" value="Rce1-like"/>
    <property type="match status" value="1"/>
</dbReference>
<dbReference type="EMBL" id="JALJZU010000001">
    <property type="protein sequence ID" value="MCP2006342.1"/>
    <property type="molecule type" value="Genomic_DNA"/>
</dbReference>
<keyword evidence="1" id="KW-0472">Membrane</keyword>
<dbReference type="InterPro" id="IPR003675">
    <property type="entry name" value="Rce1/LyrA-like_dom"/>
</dbReference>
<evidence type="ECO:0000259" key="2">
    <source>
        <dbReference type="Pfam" id="PF02517"/>
    </source>
</evidence>
<evidence type="ECO:0000313" key="6">
    <source>
        <dbReference type="Proteomes" id="UP001162889"/>
    </source>
</evidence>
<evidence type="ECO:0000313" key="3">
    <source>
        <dbReference type="EMBL" id="MBV6319841.1"/>
    </source>
</evidence>
<evidence type="ECO:0000256" key="1">
    <source>
        <dbReference type="SAM" id="Phobius"/>
    </source>
</evidence>
<feature type="transmembrane region" description="Helical" evidence="1">
    <location>
        <begin position="203"/>
        <end position="221"/>
    </location>
</feature>
<keyword evidence="1" id="KW-1133">Transmembrane helix</keyword>
<organism evidence="3 5">
    <name type="scientific">Duganella violaceipulchra</name>
    <dbReference type="NCBI Taxonomy" id="2849652"/>
    <lineage>
        <taxon>Bacteria</taxon>
        <taxon>Pseudomonadati</taxon>
        <taxon>Pseudomonadota</taxon>
        <taxon>Betaproteobacteria</taxon>
        <taxon>Burkholderiales</taxon>
        <taxon>Oxalobacteraceae</taxon>
        <taxon>Telluria group</taxon>
        <taxon>Duganella</taxon>
    </lineage>
</organism>
<feature type="transmembrane region" description="Helical" evidence="1">
    <location>
        <begin position="77"/>
        <end position="97"/>
    </location>
</feature>
<dbReference type="GO" id="GO:0080120">
    <property type="term" value="P:CAAX-box protein maturation"/>
    <property type="evidence" value="ECO:0007669"/>
    <property type="project" value="UniProtKB-ARBA"/>
</dbReference>
<proteinExistence type="predicted"/>
<keyword evidence="1" id="KW-0812">Transmembrane</keyword>
<gene>
    <name evidence="3" type="ORF">KVP70_02750</name>
    <name evidence="4" type="ORF">L1274_000030</name>
</gene>